<protein>
    <submittedName>
        <fullName evidence="1">Uncharacterized protein</fullName>
    </submittedName>
</protein>
<evidence type="ECO:0000313" key="1">
    <source>
        <dbReference type="EMBL" id="BAO45786.1"/>
    </source>
</evidence>
<dbReference type="Proteomes" id="UP000031631">
    <property type="component" value="Plasmid pTBH13"/>
</dbReference>
<geneLocation type="plasmid" evidence="2">
    <name>pTBH13 DNA</name>
</geneLocation>
<evidence type="ECO:0000313" key="2">
    <source>
        <dbReference type="Proteomes" id="UP000031631"/>
    </source>
</evidence>
<gene>
    <name evidence="1" type="ORF">TBH_P213</name>
</gene>
<accession>A0A7U6JJ22</accession>
<dbReference type="AlphaFoldDB" id="A0A7U6JJ22"/>
<sequence>MFCYRKSRAIFANPVSAVVMFKSPMNLSDIHFHDSVVNAVIEKTATDELCFDVEYPVDWANNGFSKAFIVFSEVSGYEIHEIPFEGPPTILDYEVLESNEDKTLIKIQTNAGYRCFSYSSVDIEWPKKYKNTIEEKFYSAKRDSLMKFVLNDYVQITKGAHAGHAGSVISVSLAEDALSYVVELESGQGEVEVKQSFLSFSENEKT</sequence>
<name>A0A7U6JJ22_9GAMM</name>
<dbReference type="EMBL" id="AP012275">
    <property type="protein sequence ID" value="BAO45786.1"/>
    <property type="molecule type" value="Genomic_DNA"/>
</dbReference>
<proteinExistence type="predicted"/>
<keyword evidence="2" id="KW-1185">Reference proteome</keyword>
<keyword evidence="1" id="KW-0614">Plasmid</keyword>
<dbReference type="KEGG" id="tbn:TBH_P213"/>
<organism evidence="1 2">
    <name type="scientific">Thiolapillus brandeum</name>
    <dbReference type="NCBI Taxonomy" id="1076588"/>
    <lineage>
        <taxon>Bacteria</taxon>
        <taxon>Pseudomonadati</taxon>
        <taxon>Pseudomonadota</taxon>
        <taxon>Gammaproteobacteria</taxon>
        <taxon>Chromatiales</taxon>
        <taxon>Sedimenticolaceae</taxon>
        <taxon>Thiolapillus</taxon>
    </lineage>
</organism>
<reference evidence="1 2" key="1">
    <citation type="journal article" date="2014" name="PLoS ONE">
        <title>Physiological and genomic features of a novel sulfur-oxidizing gammaproteobacterium belonging to a previously uncultivated symbiotic lineage isolated from a hydrothermal vent.</title>
        <authorList>
            <person name="Nunoura T."/>
            <person name="Takaki Y."/>
            <person name="Kazama H."/>
            <person name="Kakuta J."/>
            <person name="Shimamura S."/>
            <person name="Makita H."/>
            <person name="Hirai M."/>
            <person name="Miyazaki M."/>
            <person name="Takai K."/>
        </authorList>
    </citation>
    <scope>NUCLEOTIDE SEQUENCE [LARGE SCALE GENOMIC DNA]</scope>
    <source>
        <strain evidence="1 2">Hiromi1</strain>
        <plasmid evidence="1">pTBH13</plasmid>
    </source>
</reference>